<dbReference type="Proteomes" id="UP000597656">
    <property type="component" value="Unassembled WGS sequence"/>
</dbReference>
<comment type="caution">
    <text evidence="1">The sequence shown here is derived from an EMBL/GenBank/DDBJ whole genome shotgun (WGS) entry which is preliminary data.</text>
</comment>
<organism evidence="1 2">
    <name type="scientific">Lentzea pudingi</name>
    <dbReference type="NCBI Taxonomy" id="1789439"/>
    <lineage>
        <taxon>Bacteria</taxon>
        <taxon>Bacillati</taxon>
        <taxon>Actinomycetota</taxon>
        <taxon>Actinomycetes</taxon>
        <taxon>Pseudonocardiales</taxon>
        <taxon>Pseudonocardiaceae</taxon>
        <taxon>Lentzea</taxon>
    </lineage>
</organism>
<dbReference type="RefSeq" id="WP_189159790.1">
    <property type="nucleotide sequence ID" value="NZ_BMNC01000019.1"/>
</dbReference>
<proteinExistence type="predicted"/>
<evidence type="ECO:0000313" key="1">
    <source>
        <dbReference type="EMBL" id="GGN23743.1"/>
    </source>
</evidence>
<sequence>MPSAMHAPMSVMPHSPLGGLSGVTGGGGLGVVVLGAVVTGADDVVLGGA</sequence>
<name>A0ABQ2IQF5_9PSEU</name>
<evidence type="ECO:0000313" key="2">
    <source>
        <dbReference type="Proteomes" id="UP000597656"/>
    </source>
</evidence>
<keyword evidence="2" id="KW-1185">Reference proteome</keyword>
<gene>
    <name evidence="1" type="ORF">GCM10011609_76730</name>
</gene>
<accession>A0ABQ2IQF5</accession>
<reference evidence="2" key="1">
    <citation type="journal article" date="2019" name="Int. J. Syst. Evol. Microbiol.">
        <title>The Global Catalogue of Microorganisms (GCM) 10K type strain sequencing project: providing services to taxonomists for standard genome sequencing and annotation.</title>
        <authorList>
            <consortium name="The Broad Institute Genomics Platform"/>
            <consortium name="The Broad Institute Genome Sequencing Center for Infectious Disease"/>
            <person name="Wu L."/>
            <person name="Ma J."/>
        </authorList>
    </citation>
    <scope>NUCLEOTIDE SEQUENCE [LARGE SCALE GENOMIC DNA]</scope>
    <source>
        <strain evidence="2">CGMCC 4.7319</strain>
    </source>
</reference>
<protein>
    <submittedName>
        <fullName evidence="1">Uncharacterized protein</fullName>
    </submittedName>
</protein>
<dbReference type="EMBL" id="BMNC01000019">
    <property type="protein sequence ID" value="GGN23743.1"/>
    <property type="molecule type" value="Genomic_DNA"/>
</dbReference>